<dbReference type="InterPro" id="IPR003698">
    <property type="entry name" value="Lipoyl_synth"/>
</dbReference>
<comment type="function">
    <text evidence="9">Catalyzes the radical-mediated insertion of two sulfur atoms into the C-6 and C-8 positions of the octanoyl moiety bound to the lipoyl domains of lipoate-dependent enzymes, thereby converting the octanoylated domains into lipoylated derivatives.</text>
</comment>
<evidence type="ECO:0000256" key="2">
    <source>
        <dbReference type="ARBA" id="ARBA00022490"/>
    </source>
</evidence>
<feature type="domain" description="Radical SAM core" evidence="10">
    <location>
        <begin position="46"/>
        <end position="261"/>
    </location>
</feature>
<dbReference type="PATRIC" id="fig|294710.3.peg.1636"/>
<dbReference type="PROSITE" id="PS51918">
    <property type="entry name" value="RADICAL_SAM"/>
    <property type="match status" value="1"/>
</dbReference>
<comment type="caution">
    <text evidence="11">The sequence shown here is derived from an EMBL/GenBank/DDBJ whole genome shotgun (WGS) entry which is preliminary data.</text>
</comment>
<reference evidence="12" key="1">
    <citation type="journal article" date="2015" name="MBio">
        <title>Genome-Resolved Metagenomic Analysis Reveals Roles for Candidate Phyla and Other Microbial Community Members in Biogeochemical Transformations in Oil Reservoirs.</title>
        <authorList>
            <person name="Hu P."/>
            <person name="Tom L."/>
            <person name="Singh A."/>
            <person name="Thomas B.C."/>
            <person name="Baker B.J."/>
            <person name="Piceno Y.M."/>
            <person name="Andersen G.L."/>
            <person name="Banfield J.F."/>
        </authorList>
    </citation>
    <scope>NUCLEOTIDE SEQUENCE [LARGE SCALE GENOMIC DNA]</scope>
</reference>
<comment type="catalytic activity">
    <reaction evidence="8 9">
        <text>[[Fe-S] cluster scaffold protein carrying a second [4Fe-4S](2+) cluster] + N(6)-octanoyl-L-lysyl-[protein] + 2 oxidized [2Fe-2S]-[ferredoxin] + 2 S-adenosyl-L-methionine + 4 H(+) = [[Fe-S] cluster scaffold protein] + N(6)-[(R)-dihydrolipoyl]-L-lysyl-[protein] + 4 Fe(3+) + 2 hydrogen sulfide + 2 5'-deoxyadenosine + 2 L-methionine + 2 reduced [2Fe-2S]-[ferredoxin]</text>
        <dbReference type="Rhea" id="RHEA:16585"/>
        <dbReference type="Rhea" id="RHEA-COMP:9928"/>
        <dbReference type="Rhea" id="RHEA-COMP:10000"/>
        <dbReference type="Rhea" id="RHEA-COMP:10001"/>
        <dbReference type="Rhea" id="RHEA-COMP:10475"/>
        <dbReference type="Rhea" id="RHEA-COMP:14568"/>
        <dbReference type="Rhea" id="RHEA-COMP:14569"/>
        <dbReference type="ChEBI" id="CHEBI:15378"/>
        <dbReference type="ChEBI" id="CHEBI:17319"/>
        <dbReference type="ChEBI" id="CHEBI:29034"/>
        <dbReference type="ChEBI" id="CHEBI:29919"/>
        <dbReference type="ChEBI" id="CHEBI:33722"/>
        <dbReference type="ChEBI" id="CHEBI:33737"/>
        <dbReference type="ChEBI" id="CHEBI:33738"/>
        <dbReference type="ChEBI" id="CHEBI:57844"/>
        <dbReference type="ChEBI" id="CHEBI:59789"/>
        <dbReference type="ChEBI" id="CHEBI:78809"/>
        <dbReference type="ChEBI" id="CHEBI:83100"/>
        <dbReference type="EC" id="2.8.1.8"/>
    </reaction>
</comment>
<dbReference type="Proteomes" id="UP000053860">
    <property type="component" value="Unassembled WGS sequence"/>
</dbReference>
<dbReference type="InterPro" id="IPR013785">
    <property type="entry name" value="Aldolase_TIM"/>
</dbReference>
<keyword evidence="7 9" id="KW-0411">Iron-sulfur</keyword>
<evidence type="ECO:0000256" key="4">
    <source>
        <dbReference type="ARBA" id="ARBA00022691"/>
    </source>
</evidence>
<dbReference type="SMART" id="SM00729">
    <property type="entry name" value="Elp3"/>
    <property type="match status" value="1"/>
</dbReference>
<keyword evidence="3 9" id="KW-0808">Transferase</keyword>
<comment type="cofactor">
    <cofactor evidence="9">
        <name>[4Fe-4S] cluster</name>
        <dbReference type="ChEBI" id="CHEBI:49883"/>
    </cofactor>
    <text evidence="9">Binds 2 [4Fe-4S] clusters per subunit. One cluster is coordinated with 3 cysteines and an exchangeable S-adenosyl-L-methionine.</text>
</comment>
<sequence>MQRKPEWLKISLPQGKQYLDVKEIIARKELHTICVSGKCPNLAECWGRGTATFMILGEICTRSCRFCNVKTGTPLGVDWDEPARLADTIEQMNLRHVVLTSVDRDDLDDGGAEIWSRTVRRIKERCPQVTIETLIPDFNGQEELIRKVIDAGPNIVSHNMETVRRLTPKVRSRAKYEVSLRTLGVIAASGKVRAKSGLMVGLGETGQEVYETMDDLLAVGCSVLTIGQYLQPTRKHLTVKEYVSPEQFARYREVALEKGFRFVESGPLVRSSYHAEKHV</sequence>
<dbReference type="GO" id="GO:0009249">
    <property type="term" value="P:protein lipoylation"/>
    <property type="evidence" value="ECO:0007669"/>
    <property type="project" value="UniProtKB-UniRule"/>
</dbReference>
<keyword evidence="6 9" id="KW-0408">Iron</keyword>
<dbReference type="Gene3D" id="3.20.20.70">
    <property type="entry name" value="Aldolase class I"/>
    <property type="match status" value="1"/>
</dbReference>
<keyword evidence="1 9" id="KW-0004">4Fe-4S</keyword>
<dbReference type="SFLD" id="SFLDS00029">
    <property type="entry name" value="Radical_SAM"/>
    <property type="match status" value="1"/>
</dbReference>
<organism evidence="11 12">
    <name type="scientific">Proteiniphilum acetatigenes</name>
    <dbReference type="NCBI Taxonomy" id="294710"/>
    <lineage>
        <taxon>Bacteria</taxon>
        <taxon>Pseudomonadati</taxon>
        <taxon>Bacteroidota</taxon>
        <taxon>Bacteroidia</taxon>
        <taxon>Bacteroidales</taxon>
        <taxon>Dysgonomonadaceae</taxon>
        <taxon>Proteiniphilum</taxon>
    </lineage>
</organism>
<keyword evidence="5 9" id="KW-0479">Metal-binding</keyword>
<proteinExistence type="inferred from homology"/>
<dbReference type="PANTHER" id="PTHR10949">
    <property type="entry name" value="LIPOYL SYNTHASE"/>
    <property type="match status" value="1"/>
</dbReference>
<dbReference type="GO" id="GO:0005737">
    <property type="term" value="C:cytoplasm"/>
    <property type="evidence" value="ECO:0007669"/>
    <property type="project" value="UniProtKB-SubCell"/>
</dbReference>
<dbReference type="InterPro" id="IPR007197">
    <property type="entry name" value="rSAM"/>
</dbReference>
<dbReference type="EC" id="2.8.1.8" evidence="9"/>
<feature type="binding site" evidence="9">
    <location>
        <position position="60"/>
    </location>
    <ligand>
        <name>[4Fe-4S] cluster</name>
        <dbReference type="ChEBI" id="CHEBI:49883"/>
        <label>2</label>
        <note>4Fe-4S-S-AdoMet</note>
    </ligand>
</feature>
<dbReference type="STRING" id="1123008.GCA_000380985_00726"/>
<protein>
    <recommendedName>
        <fullName evidence="9">Lipoyl synthase</fullName>
        <ecNumber evidence="9">2.8.1.8</ecNumber>
    </recommendedName>
    <alternativeName>
        <fullName evidence="9">Lip-syn</fullName>
        <shortName evidence="9">LS</shortName>
    </alternativeName>
    <alternativeName>
        <fullName evidence="9">Lipoate synthase</fullName>
    </alternativeName>
    <alternativeName>
        <fullName evidence="9">Lipoic acid synthase</fullName>
    </alternativeName>
    <alternativeName>
        <fullName evidence="9">Sulfur insertion protein LipA</fullName>
    </alternativeName>
</protein>
<evidence type="ECO:0000256" key="6">
    <source>
        <dbReference type="ARBA" id="ARBA00023004"/>
    </source>
</evidence>
<dbReference type="SUPFAM" id="SSF102114">
    <property type="entry name" value="Radical SAM enzymes"/>
    <property type="match status" value="1"/>
</dbReference>
<dbReference type="HAMAP" id="MF_00206">
    <property type="entry name" value="Lipoyl_synth"/>
    <property type="match status" value="1"/>
</dbReference>
<evidence type="ECO:0000256" key="7">
    <source>
        <dbReference type="ARBA" id="ARBA00023014"/>
    </source>
</evidence>
<dbReference type="SFLD" id="SFLDF00271">
    <property type="entry name" value="lipoyl_synthase"/>
    <property type="match status" value="1"/>
</dbReference>
<dbReference type="UniPathway" id="UPA00538">
    <property type="reaction ID" value="UER00593"/>
</dbReference>
<evidence type="ECO:0000256" key="1">
    <source>
        <dbReference type="ARBA" id="ARBA00022485"/>
    </source>
</evidence>
<dbReference type="GO" id="GO:0051539">
    <property type="term" value="F:4 iron, 4 sulfur cluster binding"/>
    <property type="evidence" value="ECO:0007669"/>
    <property type="project" value="UniProtKB-UniRule"/>
</dbReference>
<evidence type="ECO:0000313" key="11">
    <source>
        <dbReference type="EMBL" id="KUK76451.1"/>
    </source>
</evidence>
<dbReference type="PIRSF" id="PIRSF005963">
    <property type="entry name" value="Lipoyl_synth"/>
    <property type="match status" value="1"/>
</dbReference>
<comment type="pathway">
    <text evidence="9">Protein modification; protein lipoylation via endogenous pathway; protein N(6)-(lipoyl)lysine from octanoyl-[acyl-carrier-protein]: step 2/2.</text>
</comment>
<dbReference type="InterPro" id="IPR058240">
    <property type="entry name" value="rSAM_sf"/>
</dbReference>
<evidence type="ECO:0000256" key="5">
    <source>
        <dbReference type="ARBA" id="ARBA00022723"/>
    </source>
</evidence>
<evidence type="ECO:0000313" key="12">
    <source>
        <dbReference type="Proteomes" id="UP000053860"/>
    </source>
</evidence>
<gene>
    <name evidence="9" type="primary">lipA</name>
    <name evidence="11" type="ORF">XD92_1205</name>
</gene>
<feature type="binding site" evidence="9">
    <location>
        <position position="39"/>
    </location>
    <ligand>
        <name>[4Fe-4S] cluster</name>
        <dbReference type="ChEBI" id="CHEBI:49883"/>
        <label>1</label>
    </ligand>
</feature>
<feature type="binding site" evidence="9">
    <location>
        <position position="45"/>
    </location>
    <ligand>
        <name>[4Fe-4S] cluster</name>
        <dbReference type="ChEBI" id="CHEBI:49883"/>
        <label>1</label>
    </ligand>
</feature>
<dbReference type="InterPro" id="IPR006638">
    <property type="entry name" value="Elp3/MiaA/NifB-like_rSAM"/>
</dbReference>
<dbReference type="EMBL" id="LGGN01000248">
    <property type="protein sequence ID" value="KUK76451.1"/>
    <property type="molecule type" value="Genomic_DNA"/>
</dbReference>
<dbReference type="AlphaFoldDB" id="A0A117LZN4"/>
<feature type="binding site" evidence="9">
    <location>
        <position position="272"/>
    </location>
    <ligand>
        <name>[4Fe-4S] cluster</name>
        <dbReference type="ChEBI" id="CHEBI:49883"/>
        <label>1</label>
    </ligand>
</feature>
<feature type="binding site" evidence="9">
    <location>
        <position position="67"/>
    </location>
    <ligand>
        <name>[4Fe-4S] cluster</name>
        <dbReference type="ChEBI" id="CHEBI:49883"/>
        <label>2</label>
        <note>4Fe-4S-S-AdoMet</note>
    </ligand>
</feature>
<dbReference type="NCBIfam" id="NF009544">
    <property type="entry name" value="PRK12928.1"/>
    <property type="match status" value="1"/>
</dbReference>
<dbReference type="SFLD" id="SFLDG01058">
    <property type="entry name" value="lipoyl_synthase_like"/>
    <property type="match status" value="1"/>
</dbReference>
<dbReference type="GO" id="GO:0016992">
    <property type="term" value="F:lipoate synthase activity"/>
    <property type="evidence" value="ECO:0007669"/>
    <property type="project" value="UniProtKB-UniRule"/>
</dbReference>
<evidence type="ECO:0000256" key="9">
    <source>
        <dbReference type="HAMAP-Rule" id="MF_00206"/>
    </source>
</evidence>
<dbReference type="PANTHER" id="PTHR10949:SF0">
    <property type="entry name" value="LIPOYL SYNTHASE, MITOCHONDRIAL"/>
    <property type="match status" value="1"/>
</dbReference>
<comment type="subcellular location">
    <subcellularLocation>
        <location evidence="9">Cytoplasm</location>
    </subcellularLocation>
</comment>
<dbReference type="GO" id="GO:0046872">
    <property type="term" value="F:metal ion binding"/>
    <property type="evidence" value="ECO:0007669"/>
    <property type="project" value="UniProtKB-KW"/>
</dbReference>
<keyword evidence="2 9" id="KW-0963">Cytoplasm</keyword>
<evidence type="ECO:0000256" key="8">
    <source>
        <dbReference type="ARBA" id="ARBA00047326"/>
    </source>
</evidence>
<name>A0A117LZN4_9BACT</name>
<keyword evidence="4 9" id="KW-0949">S-adenosyl-L-methionine</keyword>
<dbReference type="CDD" id="cd01335">
    <property type="entry name" value="Radical_SAM"/>
    <property type="match status" value="1"/>
</dbReference>
<evidence type="ECO:0000256" key="3">
    <source>
        <dbReference type="ARBA" id="ARBA00022679"/>
    </source>
</evidence>
<dbReference type="FunFam" id="3.20.20.70:FF:000040">
    <property type="entry name" value="Lipoyl synthase"/>
    <property type="match status" value="1"/>
</dbReference>
<accession>A0A117LZN4</accession>
<dbReference type="Pfam" id="PF04055">
    <property type="entry name" value="Radical_SAM"/>
    <property type="match status" value="1"/>
</dbReference>
<feature type="binding site" evidence="9">
    <location>
        <position position="34"/>
    </location>
    <ligand>
        <name>[4Fe-4S] cluster</name>
        <dbReference type="ChEBI" id="CHEBI:49883"/>
        <label>1</label>
    </ligand>
</feature>
<dbReference type="NCBIfam" id="TIGR00510">
    <property type="entry name" value="lipA"/>
    <property type="match status" value="1"/>
</dbReference>
<comment type="similarity">
    <text evidence="9">Belongs to the radical SAM superfamily. Lipoyl synthase family.</text>
</comment>
<feature type="binding site" evidence="9">
    <location>
        <position position="64"/>
    </location>
    <ligand>
        <name>[4Fe-4S] cluster</name>
        <dbReference type="ChEBI" id="CHEBI:49883"/>
        <label>2</label>
        <note>4Fe-4S-S-AdoMet</note>
    </ligand>
</feature>
<dbReference type="NCBIfam" id="NF004019">
    <property type="entry name" value="PRK05481.1"/>
    <property type="match status" value="1"/>
</dbReference>
<evidence type="ECO:0000259" key="10">
    <source>
        <dbReference type="PROSITE" id="PS51918"/>
    </source>
</evidence>